<evidence type="ECO:0000313" key="2">
    <source>
        <dbReference type="EMBL" id="SCW01330.1"/>
    </source>
</evidence>
<dbReference type="OMA" id="YSFKTCT"/>
<dbReference type="Pfam" id="PF00339">
    <property type="entry name" value="Arrestin_N"/>
    <property type="match status" value="1"/>
</dbReference>
<dbReference type="STRING" id="4955.A0A1G4MBV7"/>
<dbReference type="PANTHER" id="PTHR11188">
    <property type="entry name" value="ARRESTIN DOMAIN CONTAINING PROTEIN"/>
    <property type="match status" value="1"/>
</dbReference>
<dbReference type="GO" id="GO:0005886">
    <property type="term" value="C:plasma membrane"/>
    <property type="evidence" value="ECO:0007669"/>
    <property type="project" value="TreeGrafter"/>
</dbReference>
<dbReference type="GO" id="GO:0030674">
    <property type="term" value="F:protein-macromolecule adaptor activity"/>
    <property type="evidence" value="ECO:0007669"/>
    <property type="project" value="TreeGrafter"/>
</dbReference>
<accession>A0A1G4MBV7</accession>
<dbReference type="GO" id="GO:0031625">
    <property type="term" value="F:ubiquitin protein ligase binding"/>
    <property type="evidence" value="ECO:0007669"/>
    <property type="project" value="TreeGrafter"/>
</dbReference>
<dbReference type="GO" id="GO:0070086">
    <property type="term" value="P:ubiquitin-dependent endocytosis"/>
    <property type="evidence" value="ECO:0007669"/>
    <property type="project" value="TreeGrafter"/>
</dbReference>
<reference evidence="2 3" key="1">
    <citation type="submission" date="2016-03" db="EMBL/GenBank/DDBJ databases">
        <authorList>
            <person name="Devillers H."/>
        </authorList>
    </citation>
    <scope>NUCLEOTIDE SEQUENCE [LARGE SCALE GENOMIC DNA]</scope>
    <source>
        <strain evidence="2">CBS 6772</strain>
    </source>
</reference>
<dbReference type="CDD" id="cd22952">
    <property type="entry name" value="ART10-like"/>
    <property type="match status" value="1"/>
</dbReference>
<gene>
    <name evidence="2" type="ORF">LAFE_0D10198G</name>
</gene>
<evidence type="ECO:0000313" key="3">
    <source>
        <dbReference type="Proteomes" id="UP000190831"/>
    </source>
</evidence>
<dbReference type="InterPro" id="IPR011021">
    <property type="entry name" value="Arrestin-like_N"/>
</dbReference>
<proteinExistence type="predicted"/>
<feature type="domain" description="Arrestin-like N-terminal" evidence="1">
    <location>
        <begin position="15"/>
        <end position="125"/>
    </location>
</feature>
<evidence type="ECO:0000259" key="1">
    <source>
        <dbReference type="Pfam" id="PF00339"/>
    </source>
</evidence>
<dbReference type="GO" id="GO:0005829">
    <property type="term" value="C:cytosol"/>
    <property type="evidence" value="ECO:0007669"/>
    <property type="project" value="TreeGrafter"/>
</dbReference>
<dbReference type="AlphaFoldDB" id="A0A1G4MBV7"/>
<dbReference type="Proteomes" id="UP000190831">
    <property type="component" value="Chromosome D"/>
</dbReference>
<organism evidence="2 3">
    <name type="scientific">Lachancea fermentati</name>
    <name type="common">Zygosaccharomyces fermentati</name>
    <dbReference type="NCBI Taxonomy" id="4955"/>
    <lineage>
        <taxon>Eukaryota</taxon>
        <taxon>Fungi</taxon>
        <taxon>Dikarya</taxon>
        <taxon>Ascomycota</taxon>
        <taxon>Saccharomycotina</taxon>
        <taxon>Saccharomycetes</taxon>
        <taxon>Saccharomycetales</taxon>
        <taxon>Saccharomycetaceae</taxon>
        <taxon>Lachancea</taxon>
    </lineage>
</organism>
<dbReference type="InterPro" id="IPR050357">
    <property type="entry name" value="Arrestin_domain-protein"/>
</dbReference>
<dbReference type="PANTHER" id="PTHR11188:SF166">
    <property type="entry name" value="ARRESTIN (OR S-ANTIGEN), N-TERMINAL DOMAIN PROTEIN (AFU_ORTHOLOGUE AFUA_7G02050)"/>
    <property type="match status" value="1"/>
</dbReference>
<dbReference type="EMBL" id="LT598492">
    <property type="protein sequence ID" value="SCW01330.1"/>
    <property type="molecule type" value="Genomic_DNA"/>
</dbReference>
<keyword evidence="3" id="KW-1185">Reference proteome</keyword>
<dbReference type="OrthoDB" id="3365616at2759"/>
<sequence length="430" mass="49886">MSATIELILSPPYNEQFYTFRDIISGTVIITLEKPLSVQKVDVIFMGTSETVVRPGDYGENGTLTNIQTPPGEVRSDHVLVNSKQQLFPPENVANAIQGSTKPFKLERGKYEYTFSFQIPKKPKCISTHPKKLFTFLSDKEFITLPPSFNNSVDRRNISNLDTYFYTLGQIEYRVYAKLFTGKGKDSWFNPFKNKKIVSKAIEFIPSLMPNGEREELLPETAPPLKTYSSKFNILLNDSLEARAEVRARTLNSVFRLDYLFKTHCGKFDEVYLVFSDRPPPNIDLRLVRVQLNLLEMVTYLATGRTNANINSLRLAQQYMDLPIILSHCRRKPDGSYEYPIHLDRVENLNLLQFNQEDYRHKGNRLYSFTTCNIKRKYKFQLFLDWNLNGKKMLQTEILTNYVNVFCESLKLLEHPPQYSDDELPPQYDS</sequence>
<dbReference type="Gene3D" id="2.60.40.640">
    <property type="match status" value="1"/>
</dbReference>
<dbReference type="InterPro" id="IPR014752">
    <property type="entry name" value="Arrestin-like_C"/>
</dbReference>
<protein>
    <submittedName>
        <fullName evidence="2">LAFE_0D10198g1_1</fullName>
    </submittedName>
</protein>
<name>A0A1G4MBV7_LACFM</name>